<feature type="region of interest" description="Disordered" evidence="12">
    <location>
        <begin position="770"/>
        <end position="790"/>
    </location>
</feature>
<feature type="region of interest" description="Disordered" evidence="12">
    <location>
        <begin position="1764"/>
        <end position="1834"/>
    </location>
</feature>
<dbReference type="Pfam" id="PF04997">
    <property type="entry name" value="RNA_pol_Rpb1_1"/>
    <property type="match status" value="1"/>
</dbReference>
<sequence length="2178" mass="244326">METCRAVNTNLKVIISQDLKITSHSHLIAANILRILLSVHRVNIKTVLTCHTVFVQTKVEFCTQPSVSFLKKDSDQLAKVQITEIMLIPCVNLLGNSENFHKPRTNFLSVGYRLSNRIFNQKGRSCIANLLTAVDRWTTIHDRKGKTDVIYVELSKAFDRVNHISLISKLKRLGTRSLLIDWLTSYIKNRPFKVKVNFTFYQVMECLSGVPQGSALGPFLLLIHINDIPQQSTETKDFLPHSKRIRTLWNVSDGTYIYTGNNRELPVGQTHNDLGVIANQDFETIAHYLFIRPKHEHYIKMASPCLKGDNELLKRFKQILGTAKLPYDNGPAKLNLFPLLYRRTTGDLIIVFKKLLVTNFHLDTLKTFTSPEQITCQLTIDIHTKSPTNGTHYINTFENIARLAMNCTNVGQIAGLRYGFYSPDEIKRLSVRKVTNDLAFDKFTGRGVDGGLHDVNFGVIGYSETCAHCGMDFTDCPGHCGHIEFSKPVFNPFMFDVLYKIVKSFCFGCFRLYSAEYLASALYLLGAPVSKLPGKLKALEIKELEGLSGDDLRQVAIRNLATRPRAPCKLCGSGSWGLRHISKQQLVLHPISIAGGNRSKARMKEELEEDCSDLLEGCKVDDQRMEQKLSMFIDMSDGSEVSKAETIYTANLSTARNMLSEAIKSQQHSKEICFPPEMIRIMLRCLWAHDGDLLVLLFPMLKAARLNHTFPTDVFFMDNVLLSPSLCRWPRHVGNLVYEHPETAVYVRIVKRAQCLHNIVEFIRQRNEVSNSADVNKPPEPKSTTSDGDLIDDAQSDGALKLATVLLQAAVNGIYDMSMAITPLGLESRSGISSNAVRLPGLRQRLERKEGLFRMHMMGKRVNFACRSVISPDPNLSVTEVGVPLFFAFRLTFPTPVTKFNLVHLRQLVMNGPNNYPGATSIQFSNGIITMLPPNDTPQAKKKREMLALRLKPLISGKDNIPIVVNRHLLDGDMLIMNRQPTLHRPSMQAHRVRIIKCSGAKTLRLHYSNCKAYNADFDGDEMNGHFVQSYAAKAELETLASVPHQYLVPKDGTPLAGLIQDHVIAAVKLTMRDRFFEHADYLDLVYHALRPLFAINRQTSSGPPSIITVKPAICWPKCLWTGKQVISTLLINLTPSGLLPLNATLLGRRTKAELWSGVAPGEPTPLSDVDLVICDGYLASGMLDKSHIGSSSTGLIHCVYEAYGPESASCLLNGISLLANRFLKFIAFTMGLKDILLSHRADEERQRRFSNLKDLGLCAFADTFSLKPDELTEHNVKRLYRHAQFPSSTDQSSQKRLAQLDMAIKDRLKRAQDAVCDSAIPGGLYVGFPENNLQLMVHVGAKGGMVNAQQMSVALGQIELEGRRVPLMLSGKTLPSFPPYDVRPRAGGMCTARFLTSLPAQELFFHSMAGRDGLVDTAVKTSRSGYLQRSAIKHLEDLSISYDGTVRDSGSNIIQFRYGDDGVDVCQAGFLQPIGLHFFADNVNLMKMRWHSDKINTDNPAYAHLFEKNTLPKPIQIMADQVGVKRQCILHKTVSKHKLVKLLNSSKMAHKALKLMETEEKASGKDKIMNEIIPEPPCATAAELRDLCLAKIINAQAPPGDPVGLLAAQSVGEPSTQMTLNTFHFAGRGEMNVTLGIPRLREILMSGSSNISTPCMEVPIWPTKEAQQLSEQIAKKFYKLKLSETLKLPIGQKVNYVSDSCTFEFNLQPKSVYSDQSHVTPVRVLRFLERILFPDLAHRLNEELKDQGKTSLIKSFALSAMARQQQAGQNKNSEEPAEDADIVNQPGIGRTRAQDEWNEDDGHEAIRRRRLEANAEEEDITGGDNNRRKNGSDLDELVDLDLDDEYDAEAAELHEIGQDREKDDGDDEQQDDNGKWPWNELSPSSKLKMLLGNPSRSEHKTTTSKGTNSDEFIQWTGDPELNQSDVDDERELIQENMERNIEQENAISHDEARKRITFVTSLHARFSGYDFDRKNSSPKWARLTICMFDPNEGRISIDLETLIMRLINRSVVSSVSGIEKTIIDRSKPNQWMFRVEGINMIEMMRYPQVFDLSRLYTNNITVMNETYGIEAARAALQREVSGVFGHYGIHVNSRHLSLISDYLTKFGVYQAFNRRSMSSHPSLLQQMTFETVANVLKNSLQNDSMDNLISPSASLVTGRIVHYAGTNCFELLQKLAC</sequence>
<evidence type="ECO:0000313" key="15">
    <source>
        <dbReference type="Proteomes" id="UP000471633"/>
    </source>
</evidence>
<dbReference type="Pfam" id="PF04998">
    <property type="entry name" value="RNA_pol_Rpb1_5"/>
    <property type="match status" value="1"/>
</dbReference>
<dbReference type="GO" id="GO:0003677">
    <property type="term" value="F:DNA binding"/>
    <property type="evidence" value="ECO:0007669"/>
    <property type="project" value="InterPro"/>
</dbReference>
<evidence type="ECO:0000256" key="6">
    <source>
        <dbReference type="ARBA" id="ARBA00022723"/>
    </source>
</evidence>
<keyword evidence="15" id="KW-1185">Reference proteome</keyword>
<dbReference type="GO" id="GO:0005736">
    <property type="term" value="C:RNA polymerase I complex"/>
    <property type="evidence" value="ECO:0007669"/>
    <property type="project" value="TreeGrafter"/>
</dbReference>
<dbReference type="Gene3D" id="2.40.40.20">
    <property type="match status" value="1"/>
</dbReference>
<evidence type="ECO:0000256" key="12">
    <source>
        <dbReference type="SAM" id="MobiDB-lite"/>
    </source>
</evidence>
<keyword evidence="5 11" id="KW-0548">Nucleotidyltransferase</keyword>
<dbReference type="Gene3D" id="4.10.860.120">
    <property type="entry name" value="RNA polymerase II, clamp domain"/>
    <property type="match status" value="1"/>
</dbReference>
<evidence type="ECO:0000256" key="7">
    <source>
        <dbReference type="ARBA" id="ARBA00022833"/>
    </source>
</evidence>
<evidence type="ECO:0000256" key="4">
    <source>
        <dbReference type="ARBA" id="ARBA00022679"/>
    </source>
</evidence>
<dbReference type="Pfam" id="PF00623">
    <property type="entry name" value="RNA_pol_Rpb1_2"/>
    <property type="match status" value="1"/>
</dbReference>
<dbReference type="InterPro" id="IPR044893">
    <property type="entry name" value="RNA_pol_Rpb1_clamp_domain"/>
</dbReference>
<dbReference type="InterPro" id="IPR000722">
    <property type="entry name" value="RNA_pol_asu"/>
</dbReference>
<comment type="caution">
    <text evidence="14">The sequence shown here is derived from an EMBL/GenBank/DDBJ whole genome shotgun (WGS) entry which is preliminary data.</text>
</comment>
<dbReference type="CDD" id="cd01435">
    <property type="entry name" value="RNAP_I_RPA1_N"/>
    <property type="match status" value="1"/>
</dbReference>
<dbReference type="Pfam" id="PF05000">
    <property type="entry name" value="RNA_pol_Rpb1_4"/>
    <property type="match status" value="1"/>
</dbReference>
<dbReference type="InterPro" id="IPR038120">
    <property type="entry name" value="Rpb1_funnel_sf"/>
</dbReference>
<dbReference type="KEGG" id="shx:MS3_00005232"/>
<gene>
    <name evidence="14" type="primary">POLR1A_1</name>
    <name evidence="14" type="ORF">MS3_00005232</name>
</gene>
<evidence type="ECO:0000256" key="5">
    <source>
        <dbReference type="ARBA" id="ARBA00022695"/>
    </source>
</evidence>
<evidence type="ECO:0000256" key="11">
    <source>
        <dbReference type="RuleBase" id="RU004279"/>
    </source>
</evidence>
<dbReference type="InterPro" id="IPR007066">
    <property type="entry name" value="RNA_pol_Rpb1_3"/>
</dbReference>
<comment type="subcellular location">
    <subcellularLocation>
        <location evidence="1">Nucleus</location>
    </subcellularLocation>
</comment>
<dbReference type="GO" id="GO:0006351">
    <property type="term" value="P:DNA-templated transcription"/>
    <property type="evidence" value="ECO:0007669"/>
    <property type="project" value="InterPro"/>
</dbReference>
<feature type="region of interest" description="Disordered" evidence="12">
    <location>
        <begin position="1855"/>
        <end position="1925"/>
    </location>
</feature>
<reference evidence="14" key="2">
    <citation type="journal article" date="2019" name="Gigascience">
        <title>High-quality Schistosoma haematobium genome achieved by single-molecule and long-range sequencing.</title>
        <authorList>
            <person name="Stroehlein A.J."/>
            <person name="Korhonen P.K."/>
            <person name="Chong T.M."/>
            <person name="Lim Y.L."/>
            <person name="Chan K.G."/>
            <person name="Webster B."/>
            <person name="Rollinson D."/>
            <person name="Brindley P.J."/>
            <person name="Gasser R.B."/>
            <person name="Young N.D."/>
        </authorList>
    </citation>
    <scope>NUCLEOTIDE SEQUENCE</scope>
</reference>
<dbReference type="SMART" id="SM00663">
    <property type="entry name" value="RPOLA_N"/>
    <property type="match status" value="1"/>
</dbReference>
<dbReference type="Gene3D" id="1.10.274.100">
    <property type="entry name" value="RNA polymerase Rpb1, domain 3"/>
    <property type="match status" value="1"/>
</dbReference>
<comment type="similarity">
    <text evidence="2 11">Belongs to the RNA polymerase beta' chain family.</text>
</comment>
<dbReference type="InterPro" id="IPR006592">
    <property type="entry name" value="RNA_pol_N"/>
</dbReference>
<dbReference type="InterPro" id="IPR042102">
    <property type="entry name" value="RNA_pol_Rpb1_3_sf"/>
</dbReference>
<organism evidence="14 15">
    <name type="scientific">Schistosoma haematobium</name>
    <name type="common">Blood fluke</name>
    <dbReference type="NCBI Taxonomy" id="6185"/>
    <lineage>
        <taxon>Eukaryota</taxon>
        <taxon>Metazoa</taxon>
        <taxon>Spiralia</taxon>
        <taxon>Lophotrochozoa</taxon>
        <taxon>Platyhelminthes</taxon>
        <taxon>Trematoda</taxon>
        <taxon>Digenea</taxon>
        <taxon>Strigeidida</taxon>
        <taxon>Schistosomatoidea</taxon>
        <taxon>Schistosomatidae</taxon>
        <taxon>Schistosoma</taxon>
    </lineage>
</organism>
<evidence type="ECO:0000259" key="13">
    <source>
        <dbReference type="SMART" id="SM00663"/>
    </source>
</evidence>
<keyword evidence="4 11" id="KW-0808">Transferase</keyword>
<dbReference type="InterPro" id="IPR007083">
    <property type="entry name" value="RNA_pol_Rpb1_4"/>
</dbReference>
<dbReference type="Gene3D" id="6.20.50.80">
    <property type="match status" value="1"/>
</dbReference>
<dbReference type="Pfam" id="PF00078">
    <property type="entry name" value="RVT_1"/>
    <property type="match status" value="1"/>
</dbReference>
<keyword evidence="9 11" id="KW-0804">Transcription</keyword>
<reference evidence="14" key="3">
    <citation type="submission" date="2021-06" db="EMBL/GenBank/DDBJ databases">
        <title>Chromosome-level genome assembly for S. haematobium.</title>
        <authorList>
            <person name="Stroehlein A.J."/>
        </authorList>
    </citation>
    <scope>NUCLEOTIDE SEQUENCE</scope>
</reference>
<comment type="function">
    <text evidence="11">DNA-dependent RNA polymerase catalyzes the transcription of DNA into RNA using the four ribonucleoside triphosphates as substrates.</text>
</comment>
<feature type="compositionally biased region" description="Basic and acidic residues" evidence="12">
    <location>
        <begin position="1855"/>
        <end position="1864"/>
    </location>
</feature>
<dbReference type="Gene3D" id="3.30.1490.180">
    <property type="entry name" value="RNA polymerase ii"/>
    <property type="match status" value="1"/>
</dbReference>
<dbReference type="RefSeq" id="XP_012792750.3">
    <property type="nucleotide sequence ID" value="XM_012937296.3"/>
</dbReference>
<evidence type="ECO:0000256" key="2">
    <source>
        <dbReference type="ARBA" id="ARBA00006460"/>
    </source>
</evidence>
<dbReference type="InterPro" id="IPR015699">
    <property type="entry name" value="DNA-dir_RNA_pol1_lsu_N"/>
</dbReference>
<evidence type="ECO:0000256" key="3">
    <source>
        <dbReference type="ARBA" id="ARBA00022478"/>
    </source>
</evidence>
<keyword evidence="3 11" id="KW-0240">DNA-directed RNA polymerase</keyword>
<dbReference type="GO" id="GO:0003899">
    <property type="term" value="F:DNA-directed RNA polymerase activity"/>
    <property type="evidence" value="ECO:0007669"/>
    <property type="project" value="UniProtKB-EC"/>
</dbReference>
<dbReference type="EC" id="2.7.7.6" evidence="11"/>
<keyword evidence="10" id="KW-0539">Nucleus</keyword>
<dbReference type="PANTHER" id="PTHR19376">
    <property type="entry name" value="DNA-DIRECTED RNA POLYMERASE"/>
    <property type="match status" value="1"/>
</dbReference>
<dbReference type="InterPro" id="IPR000477">
    <property type="entry name" value="RT_dom"/>
</dbReference>
<protein>
    <recommendedName>
        <fullName evidence="11">DNA-directed RNA polymerase subunit</fullName>
        <ecNumber evidence="11">2.7.7.6</ecNumber>
    </recommendedName>
</protein>
<dbReference type="InterPro" id="IPR007081">
    <property type="entry name" value="RNA_pol_Rpb1_5"/>
</dbReference>
<dbReference type="GO" id="GO:0046872">
    <property type="term" value="F:metal ion binding"/>
    <property type="evidence" value="ECO:0007669"/>
    <property type="project" value="UniProtKB-KW"/>
</dbReference>
<dbReference type="GeneID" id="24588905"/>
<dbReference type="FunFam" id="2.40.40.20:FF:000019">
    <property type="entry name" value="DNA-directed RNA polymerase II subunit RPB1"/>
    <property type="match status" value="1"/>
</dbReference>
<evidence type="ECO:0000256" key="1">
    <source>
        <dbReference type="ARBA" id="ARBA00004123"/>
    </source>
</evidence>
<proteinExistence type="inferred from homology"/>
<dbReference type="Gene3D" id="3.30.70.2850">
    <property type="match status" value="1"/>
</dbReference>
<keyword evidence="8" id="KW-0460">Magnesium</keyword>
<dbReference type="InterPro" id="IPR045867">
    <property type="entry name" value="DNA-dir_RpoC_beta_prime"/>
</dbReference>
<dbReference type="SUPFAM" id="SSF64484">
    <property type="entry name" value="beta and beta-prime subunits of DNA dependent RNA-polymerase"/>
    <property type="match status" value="1"/>
</dbReference>
<dbReference type="EMBL" id="AMPZ03000003">
    <property type="protein sequence ID" value="KAH9587522.1"/>
    <property type="molecule type" value="Genomic_DNA"/>
</dbReference>
<dbReference type="PANTHER" id="PTHR19376:SF11">
    <property type="entry name" value="DNA-DIRECTED RNA POLYMERASE I SUBUNIT RPA1"/>
    <property type="match status" value="1"/>
</dbReference>
<evidence type="ECO:0000313" key="14">
    <source>
        <dbReference type="EMBL" id="KAH9587522.1"/>
    </source>
</evidence>
<feature type="domain" description="RNA polymerase N-terminal" evidence="13">
    <location>
        <begin position="713"/>
        <end position="1071"/>
    </location>
</feature>
<evidence type="ECO:0000256" key="8">
    <source>
        <dbReference type="ARBA" id="ARBA00022842"/>
    </source>
</evidence>
<keyword evidence="6" id="KW-0479">Metal-binding</keyword>
<dbReference type="Proteomes" id="UP000471633">
    <property type="component" value="Unassembled WGS sequence"/>
</dbReference>
<reference evidence="14" key="1">
    <citation type="journal article" date="2012" name="Nat. Genet.">
        <title>Whole-genome sequence of Schistosoma haematobium.</title>
        <authorList>
            <person name="Young N.D."/>
            <person name="Jex A.R."/>
            <person name="Li B."/>
            <person name="Liu S."/>
            <person name="Yang L."/>
            <person name="Xiong Z."/>
            <person name="Li Y."/>
            <person name="Cantacessi C."/>
            <person name="Hall R.S."/>
            <person name="Xu X."/>
            <person name="Chen F."/>
            <person name="Wu X."/>
            <person name="Zerlotini A."/>
            <person name="Oliveira G."/>
            <person name="Hofmann A."/>
            <person name="Zhang G."/>
            <person name="Fang X."/>
            <person name="Kang Y."/>
            <person name="Campbell B.E."/>
            <person name="Loukas A."/>
            <person name="Ranganathan S."/>
            <person name="Rollinson D."/>
            <person name="Rinaldi G."/>
            <person name="Brindley P.J."/>
            <person name="Yang H."/>
            <person name="Wang J."/>
            <person name="Wang J."/>
            <person name="Gasser R.B."/>
        </authorList>
    </citation>
    <scope>NUCLEOTIDE SEQUENCE</scope>
</reference>
<comment type="catalytic activity">
    <reaction evidence="11">
        <text>RNA(n) + a ribonucleoside 5'-triphosphate = RNA(n+1) + diphosphate</text>
        <dbReference type="Rhea" id="RHEA:21248"/>
        <dbReference type="Rhea" id="RHEA-COMP:14527"/>
        <dbReference type="Rhea" id="RHEA-COMP:17342"/>
        <dbReference type="ChEBI" id="CHEBI:33019"/>
        <dbReference type="ChEBI" id="CHEBI:61557"/>
        <dbReference type="ChEBI" id="CHEBI:140395"/>
        <dbReference type="EC" id="2.7.7.6"/>
    </reaction>
</comment>
<dbReference type="CTD" id="24588905"/>
<dbReference type="Gene3D" id="6.10.250.2940">
    <property type="match status" value="1"/>
</dbReference>
<dbReference type="InterPro" id="IPR007080">
    <property type="entry name" value="RNA_pol_Rpb1_1"/>
</dbReference>
<accession>A0A922LJQ6</accession>
<reference evidence="14" key="4">
    <citation type="journal article" date="2022" name="PLoS Pathog.">
        <title>Chromosome-level genome of Schistosoma haematobium underpins genome-wide explorations of molecular variation.</title>
        <authorList>
            <person name="Stroehlein A.J."/>
            <person name="Korhonen P.K."/>
            <person name="Lee V.V."/>
            <person name="Ralph S.A."/>
            <person name="Mentink-Kane M."/>
            <person name="You H."/>
            <person name="McManus D.P."/>
            <person name="Tchuente L.T."/>
            <person name="Stothard J.R."/>
            <person name="Kaur P."/>
            <person name="Dudchenko O."/>
            <person name="Aiden E.L."/>
            <person name="Yang B."/>
            <person name="Yang H."/>
            <person name="Emery A.M."/>
            <person name="Webster B.L."/>
            <person name="Brindley P.J."/>
            <person name="Rollinson D."/>
            <person name="Chang B.C.H."/>
            <person name="Gasser R.B."/>
            <person name="Young N.D."/>
        </authorList>
    </citation>
    <scope>NUCLEOTIDE SEQUENCE</scope>
</reference>
<keyword evidence="7" id="KW-0862">Zinc</keyword>
<evidence type="ECO:0000256" key="9">
    <source>
        <dbReference type="ARBA" id="ARBA00023163"/>
    </source>
</evidence>
<name>A0A922LJQ6_SCHHA</name>
<dbReference type="Gene3D" id="1.10.132.30">
    <property type="match status" value="1"/>
</dbReference>
<dbReference type="Pfam" id="PF04983">
    <property type="entry name" value="RNA_pol_Rpb1_3"/>
    <property type="match status" value="1"/>
</dbReference>
<evidence type="ECO:0000256" key="10">
    <source>
        <dbReference type="ARBA" id="ARBA00023242"/>
    </source>
</evidence>